<dbReference type="Proteomes" id="UP000641954">
    <property type="component" value="Unassembled WGS sequence"/>
</dbReference>
<dbReference type="RefSeq" id="WP_190880924.1">
    <property type="nucleotide sequence ID" value="NZ_JACJSK010000114.1"/>
</dbReference>
<keyword evidence="1" id="KW-0732">Signal</keyword>
<dbReference type="EMBL" id="JACJSK010000114">
    <property type="protein sequence ID" value="MBD2547944.1"/>
    <property type="molecule type" value="Genomic_DNA"/>
</dbReference>
<name>A0ABR8EMA0_9CYAN</name>
<gene>
    <name evidence="2" type="ORF">H6G72_29835</name>
</gene>
<comment type="caution">
    <text evidence="2">The sequence shown here is derived from an EMBL/GenBank/DDBJ whole genome shotgun (WGS) entry which is preliminary data.</text>
</comment>
<feature type="signal peptide" evidence="1">
    <location>
        <begin position="1"/>
        <end position="29"/>
    </location>
</feature>
<accession>A0ABR8EMA0</accession>
<sequence>MNKFCKMATLLNPVAMSAALMAIAPLGLAQDFPITSIFSMGVGSEYHGGAAELIVPDTDTTTPAYGNNSRLRRYELHLAKMFEVTIWECRGSREGFIFWEYKAGNGSIDMGVFEITCALADDIRQAYGLGRAESTTITRPGPRLTGRVTNTVSVPILKIEGNKIDKWLDFVEGFQAVR</sequence>
<evidence type="ECO:0000256" key="1">
    <source>
        <dbReference type="SAM" id="SignalP"/>
    </source>
</evidence>
<feature type="chain" id="PRO_5046697469" evidence="1">
    <location>
        <begin position="30"/>
        <end position="178"/>
    </location>
</feature>
<organism evidence="2 3">
    <name type="scientific">Planktothricoides raciborskii FACHB-1370</name>
    <dbReference type="NCBI Taxonomy" id="2949576"/>
    <lineage>
        <taxon>Bacteria</taxon>
        <taxon>Bacillati</taxon>
        <taxon>Cyanobacteriota</taxon>
        <taxon>Cyanophyceae</taxon>
        <taxon>Oscillatoriophycideae</taxon>
        <taxon>Oscillatoriales</taxon>
        <taxon>Oscillatoriaceae</taxon>
        <taxon>Planktothricoides</taxon>
    </lineage>
</organism>
<evidence type="ECO:0000313" key="3">
    <source>
        <dbReference type="Proteomes" id="UP000641954"/>
    </source>
</evidence>
<evidence type="ECO:0000313" key="2">
    <source>
        <dbReference type="EMBL" id="MBD2547944.1"/>
    </source>
</evidence>
<reference evidence="2 3" key="1">
    <citation type="journal article" date="2020" name="ISME J.">
        <title>Comparative genomics reveals insights into cyanobacterial evolution and habitat adaptation.</title>
        <authorList>
            <person name="Chen M.Y."/>
            <person name="Teng W.K."/>
            <person name="Zhao L."/>
            <person name="Hu C.X."/>
            <person name="Zhou Y.K."/>
            <person name="Han B.P."/>
            <person name="Song L.R."/>
            <person name="Shu W.S."/>
        </authorList>
    </citation>
    <scope>NUCLEOTIDE SEQUENCE [LARGE SCALE GENOMIC DNA]</scope>
    <source>
        <strain evidence="2 3">FACHB-1370</strain>
    </source>
</reference>
<protein>
    <submittedName>
        <fullName evidence="2">Uncharacterized protein</fullName>
    </submittedName>
</protein>
<proteinExistence type="predicted"/>
<keyword evidence="3" id="KW-1185">Reference proteome</keyword>